<reference evidence="1" key="1">
    <citation type="submission" date="2020-02" db="EMBL/GenBank/DDBJ databases">
        <authorList>
            <person name="Meier V. D."/>
        </authorList>
    </citation>
    <scope>NUCLEOTIDE SEQUENCE</scope>
    <source>
        <strain evidence="1">AVDCRST_MAG69</strain>
    </source>
</reference>
<feature type="non-terminal residue" evidence="1">
    <location>
        <position position="24"/>
    </location>
</feature>
<proteinExistence type="predicted"/>
<organism evidence="1">
    <name type="scientific">uncultured Solirubrobacteraceae bacterium</name>
    <dbReference type="NCBI Taxonomy" id="1162706"/>
    <lineage>
        <taxon>Bacteria</taxon>
        <taxon>Bacillati</taxon>
        <taxon>Actinomycetota</taxon>
        <taxon>Thermoleophilia</taxon>
        <taxon>Solirubrobacterales</taxon>
        <taxon>Solirubrobacteraceae</taxon>
        <taxon>environmental samples</taxon>
    </lineage>
</organism>
<accession>A0A6J4SH39</accession>
<name>A0A6J4SH39_9ACTN</name>
<dbReference type="EMBL" id="CADCVP010000159">
    <property type="protein sequence ID" value="CAA9493454.1"/>
    <property type="molecule type" value="Genomic_DNA"/>
</dbReference>
<protein>
    <submittedName>
        <fullName evidence="1">Uncharacterized protein</fullName>
    </submittedName>
</protein>
<gene>
    <name evidence="1" type="ORF">AVDCRST_MAG69-1476</name>
</gene>
<evidence type="ECO:0000313" key="1">
    <source>
        <dbReference type="EMBL" id="CAA9493454.1"/>
    </source>
</evidence>
<dbReference type="AlphaFoldDB" id="A0A6J4SH39"/>
<sequence>MPRMKPMDAVVRVLEDEGVKVAFG</sequence>